<evidence type="ECO:0000256" key="4">
    <source>
        <dbReference type="PROSITE-ProRule" id="PRU00284"/>
    </source>
</evidence>
<sequence length="677" mass="73943">MKTIRMKLNVVQRIAAGFMLLGAGLIFVAFSAVTAVRDIQSGIDRLVTQAGPATDQANELSRALIRINQLILAHYGSESTDVLTGLEEEYVQERDRVLQDIERLNATLARINSASEIAITLTELSTTLPELFENIESTQRIYRDSLQNFGLLTERRETLATHALAINAIMDKLHSEVETPRVQILMYQVHLSLRQGIDLANQLGSARTLTEFAQIQTAFRRWMDAYGRLGFSLLGARRQDPAVDANFEDFGAAVSDFLANVSGDGGLLSTVNNYLQIRASLETRLQTSQAALANAENVLTVVRDFANDYRASVNADSTAVVTESQQIIIGVSLLAILGGLIVAWLVTRTIRKPLKAVVAALGRIAQGDLTERWHSHSNDEFGELTRSAEQVVQALRDMVQVIQQQSKTLNDVVDQAHQITLVMQKDVSTQREETDWVATAVNEMAATIEEVAHHAEHASSEMEQATDYARKSQSIVGENQAATQALVDVMADAAHAMTQLDGDVNSIQSILQVIDAIAEQTNLLALNAAIEAARAGEQGRGFAVVADEVRTLASRTQQSTVEIKEKIEIMLRASSSAVKAMTNGRERTEQSAEQSDKALAVINEFAEVIDRIRDLNIQIATAAEQQAQVANEINQNVVRIADVAEKTQSGATEAREANAQLHQSADALLASVARFTL</sequence>
<dbReference type="Pfam" id="PF00672">
    <property type="entry name" value="HAMP"/>
    <property type="match status" value="1"/>
</dbReference>
<comment type="similarity">
    <text evidence="3">Belongs to the methyl-accepting chemotaxis (MCP) protein family.</text>
</comment>
<dbReference type="Proteomes" id="UP001595617">
    <property type="component" value="Unassembled WGS sequence"/>
</dbReference>
<keyword evidence="10" id="KW-1185">Reference proteome</keyword>
<proteinExistence type="inferred from homology"/>
<evidence type="ECO:0000313" key="9">
    <source>
        <dbReference type="EMBL" id="MFC3852051.1"/>
    </source>
</evidence>
<keyword evidence="5" id="KW-0175">Coiled coil</keyword>
<comment type="subcellular location">
    <subcellularLocation>
        <location evidence="1">Membrane</location>
    </subcellularLocation>
</comment>
<keyword evidence="2 4" id="KW-0807">Transducer</keyword>
<evidence type="ECO:0000259" key="8">
    <source>
        <dbReference type="PROSITE" id="PS50885"/>
    </source>
</evidence>
<dbReference type="PROSITE" id="PS50885">
    <property type="entry name" value="HAMP"/>
    <property type="match status" value="1"/>
</dbReference>
<dbReference type="PANTHER" id="PTHR32089:SF70">
    <property type="entry name" value="ENERGY TAXIS MODULATING METHYL ACCEPTING SENSORY TRANSDUCER"/>
    <property type="match status" value="1"/>
</dbReference>
<evidence type="ECO:0000256" key="6">
    <source>
        <dbReference type="SAM" id="Phobius"/>
    </source>
</evidence>
<feature type="domain" description="HAMP" evidence="8">
    <location>
        <begin position="348"/>
        <end position="400"/>
    </location>
</feature>
<dbReference type="InterPro" id="IPR003660">
    <property type="entry name" value="HAMP_dom"/>
</dbReference>
<dbReference type="Gene3D" id="6.10.340.10">
    <property type="match status" value="1"/>
</dbReference>
<dbReference type="SMART" id="SM00283">
    <property type="entry name" value="MA"/>
    <property type="match status" value="1"/>
</dbReference>
<evidence type="ECO:0000313" key="10">
    <source>
        <dbReference type="Proteomes" id="UP001595617"/>
    </source>
</evidence>
<dbReference type="CDD" id="cd11386">
    <property type="entry name" value="MCP_signal"/>
    <property type="match status" value="1"/>
</dbReference>
<comment type="caution">
    <text evidence="9">The sequence shown here is derived from an EMBL/GenBank/DDBJ whole genome shotgun (WGS) entry which is preliminary data.</text>
</comment>
<evidence type="ECO:0000259" key="7">
    <source>
        <dbReference type="PROSITE" id="PS50111"/>
    </source>
</evidence>
<evidence type="ECO:0000256" key="1">
    <source>
        <dbReference type="ARBA" id="ARBA00004370"/>
    </source>
</evidence>
<dbReference type="RefSeq" id="WP_380693747.1">
    <property type="nucleotide sequence ID" value="NZ_JBHRYR010000002.1"/>
</dbReference>
<feature type="coiled-coil region" evidence="5">
    <location>
        <begin position="87"/>
        <end position="114"/>
    </location>
</feature>
<dbReference type="PROSITE" id="PS50111">
    <property type="entry name" value="CHEMOTAXIS_TRANSDUC_2"/>
    <property type="match status" value="1"/>
</dbReference>
<name>A0ABV7ZV97_9GAMM</name>
<evidence type="ECO:0000256" key="2">
    <source>
        <dbReference type="ARBA" id="ARBA00023224"/>
    </source>
</evidence>
<dbReference type="EMBL" id="JBHRYR010000002">
    <property type="protein sequence ID" value="MFC3852051.1"/>
    <property type="molecule type" value="Genomic_DNA"/>
</dbReference>
<dbReference type="Pfam" id="PF00015">
    <property type="entry name" value="MCPsignal"/>
    <property type="match status" value="1"/>
</dbReference>
<keyword evidence="6" id="KW-1133">Transmembrane helix</keyword>
<dbReference type="Gene3D" id="1.10.287.950">
    <property type="entry name" value="Methyl-accepting chemotaxis protein"/>
    <property type="match status" value="1"/>
</dbReference>
<dbReference type="SUPFAM" id="SSF58104">
    <property type="entry name" value="Methyl-accepting chemotaxis protein (MCP) signaling domain"/>
    <property type="match status" value="1"/>
</dbReference>
<dbReference type="CDD" id="cd06225">
    <property type="entry name" value="HAMP"/>
    <property type="match status" value="1"/>
</dbReference>
<dbReference type="SMART" id="SM00304">
    <property type="entry name" value="HAMP"/>
    <property type="match status" value="2"/>
</dbReference>
<accession>A0ABV7ZV97</accession>
<gene>
    <name evidence="9" type="ORF">ACFOOG_04305</name>
</gene>
<keyword evidence="6" id="KW-0812">Transmembrane</keyword>
<evidence type="ECO:0000256" key="3">
    <source>
        <dbReference type="ARBA" id="ARBA00029447"/>
    </source>
</evidence>
<organism evidence="9 10">
    <name type="scientific">Saccharospirillum mangrovi</name>
    <dbReference type="NCBI Taxonomy" id="2161747"/>
    <lineage>
        <taxon>Bacteria</taxon>
        <taxon>Pseudomonadati</taxon>
        <taxon>Pseudomonadota</taxon>
        <taxon>Gammaproteobacteria</taxon>
        <taxon>Oceanospirillales</taxon>
        <taxon>Saccharospirillaceae</taxon>
        <taxon>Saccharospirillum</taxon>
    </lineage>
</organism>
<protein>
    <submittedName>
        <fullName evidence="9">Methyl-accepting chemotaxis protein</fullName>
    </submittedName>
</protein>
<feature type="domain" description="Methyl-accepting transducer" evidence="7">
    <location>
        <begin position="405"/>
        <end position="641"/>
    </location>
</feature>
<reference evidence="10" key="1">
    <citation type="journal article" date="2019" name="Int. J. Syst. Evol. Microbiol.">
        <title>The Global Catalogue of Microorganisms (GCM) 10K type strain sequencing project: providing services to taxonomists for standard genome sequencing and annotation.</title>
        <authorList>
            <consortium name="The Broad Institute Genomics Platform"/>
            <consortium name="The Broad Institute Genome Sequencing Center for Infectious Disease"/>
            <person name="Wu L."/>
            <person name="Ma J."/>
        </authorList>
    </citation>
    <scope>NUCLEOTIDE SEQUENCE [LARGE SCALE GENOMIC DNA]</scope>
    <source>
        <strain evidence="10">IBRC 10765</strain>
    </source>
</reference>
<keyword evidence="6" id="KW-0472">Membrane</keyword>
<dbReference type="PANTHER" id="PTHR32089">
    <property type="entry name" value="METHYL-ACCEPTING CHEMOTAXIS PROTEIN MCPB"/>
    <property type="match status" value="1"/>
</dbReference>
<feature type="transmembrane region" description="Helical" evidence="6">
    <location>
        <begin position="327"/>
        <end position="346"/>
    </location>
</feature>
<evidence type="ECO:0000256" key="5">
    <source>
        <dbReference type="SAM" id="Coils"/>
    </source>
</evidence>
<dbReference type="InterPro" id="IPR004089">
    <property type="entry name" value="MCPsignal_dom"/>
</dbReference>